<gene>
    <name evidence="1" type="ORF">LTR37_005327</name>
</gene>
<comment type="caution">
    <text evidence="1">The sequence shown here is derived from an EMBL/GenBank/DDBJ whole genome shotgun (WGS) entry which is preliminary data.</text>
</comment>
<protein>
    <submittedName>
        <fullName evidence="1">Uncharacterized protein</fullName>
    </submittedName>
</protein>
<proteinExistence type="predicted"/>
<organism evidence="1 2">
    <name type="scientific">Vermiconidia calcicola</name>
    <dbReference type="NCBI Taxonomy" id="1690605"/>
    <lineage>
        <taxon>Eukaryota</taxon>
        <taxon>Fungi</taxon>
        <taxon>Dikarya</taxon>
        <taxon>Ascomycota</taxon>
        <taxon>Pezizomycotina</taxon>
        <taxon>Dothideomycetes</taxon>
        <taxon>Dothideomycetidae</taxon>
        <taxon>Mycosphaerellales</taxon>
        <taxon>Extremaceae</taxon>
        <taxon>Vermiconidia</taxon>
    </lineage>
</organism>
<sequence length="528" mass="57428">MAEKESREGLTKRSSYRKSLTELSLPREYLEQLEEKRKQLDDSIHKYIAAKERDYKQFEKELRNQHRIAQGQDAVNGAVKRRPSSESSRGDDKTASPEAQSISAIDALMVTSKRGPSNPVPETGDHVSKRREDRSSMAGLKDRRASLERDKEFVGLFTPPYLSMLDDRDARTLERTPSAPSTMLLTKKSDAEADVAPPERSNSDTAAQAKPKRPSRLALAQRNSSSGSSADGKLASAMKSPSQQSKRKRVSLAVGDSIVAPTDSVPVTLGRNSTPSHSRMRSVVSQKGVPSLTEEDPKPIEDESPTSESSLQTVQQATLTSSPEEENSKSRQDPASTSPQSSSPRNIGSPRATPAATKIDPDGDLFDLEAEEDLPPEEEIDELESALESDDDDITGRIEGNEVLNDSAPDTDEVRYDSTAGLVPEPGNGTDNAAPYLGFGPSSAVASQQPIRPGFRRPSVVNDPILRGPSYKAEEKDAVENEVYGSSFNRPTSKGSFTAGSLGESYMAAHAEEMMKHRGARQQTQVKS</sequence>
<keyword evidence="2" id="KW-1185">Reference proteome</keyword>
<name>A0ACC3NJV1_9PEZI</name>
<accession>A0ACC3NJV1</accession>
<evidence type="ECO:0000313" key="1">
    <source>
        <dbReference type="EMBL" id="KAK3718212.1"/>
    </source>
</evidence>
<dbReference type="Proteomes" id="UP001281147">
    <property type="component" value="Unassembled WGS sequence"/>
</dbReference>
<dbReference type="EMBL" id="JAUTXU010000033">
    <property type="protein sequence ID" value="KAK3718212.1"/>
    <property type="molecule type" value="Genomic_DNA"/>
</dbReference>
<evidence type="ECO:0000313" key="2">
    <source>
        <dbReference type="Proteomes" id="UP001281147"/>
    </source>
</evidence>
<reference evidence="1" key="1">
    <citation type="submission" date="2023-07" db="EMBL/GenBank/DDBJ databases">
        <title>Black Yeasts Isolated from many extreme environments.</title>
        <authorList>
            <person name="Coleine C."/>
            <person name="Stajich J.E."/>
            <person name="Selbmann L."/>
        </authorList>
    </citation>
    <scope>NUCLEOTIDE SEQUENCE</scope>
    <source>
        <strain evidence="1">CCFEE 5714</strain>
    </source>
</reference>